<accession>A0A401TDL5</accession>
<keyword evidence="3" id="KW-1185">Reference proteome</keyword>
<dbReference type="Proteomes" id="UP000287033">
    <property type="component" value="Unassembled WGS sequence"/>
</dbReference>
<protein>
    <submittedName>
        <fullName evidence="2">Uncharacterized protein</fullName>
    </submittedName>
</protein>
<organism evidence="2 3">
    <name type="scientific">Chiloscyllium punctatum</name>
    <name type="common">Brownbanded bambooshark</name>
    <name type="synonym">Hemiscyllium punctatum</name>
    <dbReference type="NCBI Taxonomy" id="137246"/>
    <lineage>
        <taxon>Eukaryota</taxon>
        <taxon>Metazoa</taxon>
        <taxon>Chordata</taxon>
        <taxon>Craniata</taxon>
        <taxon>Vertebrata</taxon>
        <taxon>Chondrichthyes</taxon>
        <taxon>Elasmobranchii</taxon>
        <taxon>Galeomorphii</taxon>
        <taxon>Galeoidea</taxon>
        <taxon>Orectolobiformes</taxon>
        <taxon>Hemiscylliidae</taxon>
        <taxon>Chiloscyllium</taxon>
    </lineage>
</organism>
<dbReference type="AlphaFoldDB" id="A0A401TDL5"/>
<feature type="non-terminal residue" evidence="2">
    <location>
        <position position="1"/>
    </location>
</feature>
<sequence length="134" mass="14887">FGTGKMGVMQGLRMDTRMTCCRREVMTDRTLSIAEGLTCTGRLRAGSASLEGDDVNPQAQNMTSRECRAEQPCHGSLKRGRPINRTQRRKGAPAQLYNDGIKKRANRGTGTVPCKEGRCSAWQWSLNRNSKTRP</sequence>
<reference evidence="2 3" key="1">
    <citation type="journal article" date="2018" name="Nat. Ecol. Evol.">
        <title>Shark genomes provide insights into elasmobranch evolution and the origin of vertebrates.</title>
        <authorList>
            <person name="Hara Y"/>
            <person name="Yamaguchi K"/>
            <person name="Onimaru K"/>
            <person name="Kadota M"/>
            <person name="Koyanagi M"/>
            <person name="Keeley SD"/>
            <person name="Tatsumi K"/>
            <person name="Tanaka K"/>
            <person name="Motone F"/>
            <person name="Kageyama Y"/>
            <person name="Nozu R"/>
            <person name="Adachi N"/>
            <person name="Nishimura O"/>
            <person name="Nakagawa R"/>
            <person name="Tanegashima C"/>
            <person name="Kiyatake I"/>
            <person name="Matsumoto R"/>
            <person name="Murakumo K"/>
            <person name="Nishida K"/>
            <person name="Terakita A"/>
            <person name="Kuratani S"/>
            <person name="Sato K"/>
            <person name="Hyodo S Kuraku.S."/>
        </authorList>
    </citation>
    <scope>NUCLEOTIDE SEQUENCE [LARGE SCALE GENOMIC DNA]</scope>
</reference>
<evidence type="ECO:0000313" key="2">
    <source>
        <dbReference type="EMBL" id="GCC40732.1"/>
    </source>
</evidence>
<evidence type="ECO:0000313" key="3">
    <source>
        <dbReference type="Proteomes" id="UP000287033"/>
    </source>
</evidence>
<gene>
    <name evidence="2" type="ORF">chiPu_0024969</name>
</gene>
<comment type="caution">
    <text evidence="2">The sequence shown here is derived from an EMBL/GenBank/DDBJ whole genome shotgun (WGS) entry which is preliminary data.</text>
</comment>
<proteinExistence type="predicted"/>
<name>A0A401TDL5_CHIPU</name>
<feature type="region of interest" description="Disordered" evidence="1">
    <location>
        <begin position="47"/>
        <end position="111"/>
    </location>
</feature>
<evidence type="ECO:0000256" key="1">
    <source>
        <dbReference type="SAM" id="MobiDB-lite"/>
    </source>
</evidence>
<dbReference type="EMBL" id="BEZZ01049581">
    <property type="protein sequence ID" value="GCC40732.1"/>
    <property type="molecule type" value="Genomic_DNA"/>
</dbReference>
<feature type="compositionally biased region" description="Basic residues" evidence="1">
    <location>
        <begin position="76"/>
        <end position="91"/>
    </location>
</feature>